<dbReference type="AlphaFoldDB" id="A0A3N0AY11"/>
<dbReference type="InterPro" id="IPR010998">
    <property type="entry name" value="Integrase_recombinase_N"/>
</dbReference>
<dbReference type="Pfam" id="PF00589">
    <property type="entry name" value="Phage_integrase"/>
    <property type="match status" value="1"/>
</dbReference>
<evidence type="ECO:0000256" key="4">
    <source>
        <dbReference type="PROSITE-ProRule" id="PRU01248"/>
    </source>
</evidence>
<evidence type="ECO:0000313" key="7">
    <source>
        <dbReference type="EMBL" id="RNL39490.1"/>
    </source>
</evidence>
<dbReference type="PROSITE" id="PS51900">
    <property type="entry name" value="CB"/>
    <property type="match status" value="1"/>
</dbReference>
<dbReference type="InterPro" id="IPR002104">
    <property type="entry name" value="Integrase_catalytic"/>
</dbReference>
<dbReference type="InterPro" id="IPR050090">
    <property type="entry name" value="Tyrosine_recombinase_XerCD"/>
</dbReference>
<keyword evidence="2 4" id="KW-0238">DNA-binding</keyword>
<evidence type="ECO:0000313" key="8">
    <source>
        <dbReference type="Proteomes" id="UP000278632"/>
    </source>
</evidence>
<dbReference type="InterPro" id="IPR044068">
    <property type="entry name" value="CB"/>
</dbReference>
<evidence type="ECO:0000256" key="2">
    <source>
        <dbReference type="ARBA" id="ARBA00023125"/>
    </source>
</evidence>
<dbReference type="PROSITE" id="PS51898">
    <property type="entry name" value="TYR_RECOMBINASE"/>
    <property type="match status" value="1"/>
</dbReference>
<dbReference type="GO" id="GO:0003677">
    <property type="term" value="F:DNA binding"/>
    <property type="evidence" value="ECO:0007669"/>
    <property type="project" value="UniProtKB-UniRule"/>
</dbReference>
<accession>A0A3N0AY11</accession>
<gene>
    <name evidence="7" type="ORF">DMP08_11110</name>
</gene>
<dbReference type="Gene3D" id="1.10.150.130">
    <property type="match status" value="1"/>
</dbReference>
<dbReference type="GO" id="GO:0006310">
    <property type="term" value="P:DNA recombination"/>
    <property type="evidence" value="ECO:0007669"/>
    <property type="project" value="UniProtKB-KW"/>
</dbReference>
<protein>
    <submittedName>
        <fullName evidence="7">Site-specific integrase</fullName>
    </submittedName>
</protein>
<sequence length="418" mass="46720">MRYTSRGLRRRGDTDKWECTLTHRDPFTNESIRTFHTVEGKTKRAAERARDELIMKLELKGGAIDSGITVKQFMESFVVYKETSGTVEPSTVRGYRCEIGWIGKYLGAERLCDLTIPMVSKWMAGMSADGYAPKTVSKAFRLLKQALNFAIAQDLIIKNPCNFCKPPKRVKTPINALSREDRTRMLRIARCALQTPLGLAIELALTTGMRRGEVCALRWSDLGDDRTITVSRALGNAEGGFYEKEPKTPGSKRTIPLTDFTFRALSAVKEEKMRVCKSLGIRFGDPYMLGTIGVDSRPYNPTQLGKDFAAFCKMEGFDCTFYDLRHTFATFMIGSGVDVRTVASYLGHSSVAMTLEIYADVDPEAKMSAVSKIEGAFDLDGLVPEPIEEKLSNAPEKPAFTVEELRLMLAEAERMETK</sequence>
<dbReference type="Proteomes" id="UP000278632">
    <property type="component" value="Unassembled WGS sequence"/>
</dbReference>
<reference evidence="8" key="1">
    <citation type="submission" date="2018-05" db="EMBL/GenBank/DDBJ databases">
        <title>Genome Sequencing of selected type strains of the family Eggerthellaceae.</title>
        <authorList>
            <person name="Danylec N."/>
            <person name="Stoll D.A."/>
            <person name="Doetsch A."/>
            <person name="Huch M."/>
        </authorList>
    </citation>
    <scope>NUCLEOTIDE SEQUENCE [LARGE SCALE GENOMIC DNA]</scope>
    <source>
        <strain evidence="8">DSM 16106</strain>
    </source>
</reference>
<dbReference type="SUPFAM" id="SSF56349">
    <property type="entry name" value="DNA breaking-rejoining enzymes"/>
    <property type="match status" value="1"/>
</dbReference>
<proteinExistence type="inferred from homology"/>
<dbReference type="CDD" id="cd01189">
    <property type="entry name" value="INT_ICEBs1_C_like"/>
    <property type="match status" value="1"/>
</dbReference>
<evidence type="ECO:0000259" key="5">
    <source>
        <dbReference type="PROSITE" id="PS51898"/>
    </source>
</evidence>
<dbReference type="EMBL" id="QICD01000032">
    <property type="protein sequence ID" value="RNL39490.1"/>
    <property type="molecule type" value="Genomic_DNA"/>
</dbReference>
<dbReference type="Gene3D" id="1.10.443.10">
    <property type="entry name" value="Intergrase catalytic core"/>
    <property type="match status" value="1"/>
</dbReference>
<dbReference type="RefSeq" id="WP_123192951.1">
    <property type="nucleotide sequence ID" value="NZ_QICD01000032.1"/>
</dbReference>
<dbReference type="OrthoDB" id="148546at2"/>
<evidence type="ECO:0000259" key="6">
    <source>
        <dbReference type="PROSITE" id="PS51900"/>
    </source>
</evidence>
<dbReference type="InterPro" id="IPR011010">
    <property type="entry name" value="DNA_brk_join_enz"/>
</dbReference>
<keyword evidence="3" id="KW-0233">DNA recombination</keyword>
<comment type="similarity">
    <text evidence="1">Belongs to the 'phage' integrase family.</text>
</comment>
<feature type="domain" description="Tyr recombinase" evidence="5">
    <location>
        <begin position="172"/>
        <end position="371"/>
    </location>
</feature>
<comment type="caution">
    <text evidence="7">The sequence shown here is derived from an EMBL/GenBank/DDBJ whole genome shotgun (WGS) entry which is preliminary data.</text>
</comment>
<evidence type="ECO:0000256" key="1">
    <source>
        <dbReference type="ARBA" id="ARBA00008857"/>
    </source>
</evidence>
<dbReference type="PANTHER" id="PTHR30349">
    <property type="entry name" value="PHAGE INTEGRASE-RELATED"/>
    <property type="match status" value="1"/>
</dbReference>
<keyword evidence="8" id="KW-1185">Reference proteome</keyword>
<dbReference type="PANTHER" id="PTHR30349:SF41">
    <property type="entry name" value="INTEGRASE_RECOMBINASE PROTEIN MJ0367-RELATED"/>
    <property type="match status" value="1"/>
</dbReference>
<dbReference type="InterPro" id="IPR013762">
    <property type="entry name" value="Integrase-like_cat_sf"/>
</dbReference>
<name>A0A3N0AY11_9ACTN</name>
<evidence type="ECO:0000256" key="3">
    <source>
        <dbReference type="ARBA" id="ARBA00023172"/>
    </source>
</evidence>
<organism evidence="7 8">
    <name type="scientific">Paraeggerthella hongkongensis</name>
    <dbReference type="NCBI Taxonomy" id="230658"/>
    <lineage>
        <taxon>Bacteria</taxon>
        <taxon>Bacillati</taxon>
        <taxon>Actinomycetota</taxon>
        <taxon>Coriobacteriia</taxon>
        <taxon>Eggerthellales</taxon>
        <taxon>Eggerthellaceae</taxon>
        <taxon>Paraeggerthella</taxon>
    </lineage>
</organism>
<dbReference type="GO" id="GO:0015074">
    <property type="term" value="P:DNA integration"/>
    <property type="evidence" value="ECO:0007669"/>
    <property type="project" value="InterPro"/>
</dbReference>
<feature type="domain" description="Core-binding (CB)" evidence="6">
    <location>
        <begin position="68"/>
        <end position="151"/>
    </location>
</feature>